<proteinExistence type="predicted"/>
<dbReference type="Proteomes" id="UP000606786">
    <property type="component" value="Unassembled WGS sequence"/>
</dbReference>
<evidence type="ECO:0000313" key="1">
    <source>
        <dbReference type="EMBL" id="CAD6992462.1"/>
    </source>
</evidence>
<dbReference type="EMBL" id="CAJHJT010000001">
    <property type="protein sequence ID" value="CAD6992462.1"/>
    <property type="molecule type" value="Genomic_DNA"/>
</dbReference>
<sequence length="108" mass="12362">MCECVRLNFCGLRDMRAGVENRRMRVLSLCTVGNLQFHILAVSKTTPAVQREQKTKKAININKILSFDTGCMCVCVSLYWPPTRQYPFHIHGLLLLTYLLFIPSTLDV</sequence>
<keyword evidence="2" id="KW-1185">Reference proteome</keyword>
<evidence type="ECO:0000313" key="2">
    <source>
        <dbReference type="Proteomes" id="UP000606786"/>
    </source>
</evidence>
<reference evidence="1" key="1">
    <citation type="submission" date="2020-11" db="EMBL/GenBank/DDBJ databases">
        <authorList>
            <person name="Whitehead M."/>
        </authorList>
    </citation>
    <scope>NUCLEOTIDE SEQUENCE</scope>
    <source>
        <strain evidence="1">EGII</strain>
    </source>
</reference>
<protein>
    <submittedName>
        <fullName evidence="1">(Mediterranean fruit fly) hypothetical protein</fullName>
    </submittedName>
</protein>
<organism evidence="1 2">
    <name type="scientific">Ceratitis capitata</name>
    <name type="common">Mediterranean fruit fly</name>
    <name type="synonym">Tephritis capitata</name>
    <dbReference type="NCBI Taxonomy" id="7213"/>
    <lineage>
        <taxon>Eukaryota</taxon>
        <taxon>Metazoa</taxon>
        <taxon>Ecdysozoa</taxon>
        <taxon>Arthropoda</taxon>
        <taxon>Hexapoda</taxon>
        <taxon>Insecta</taxon>
        <taxon>Pterygota</taxon>
        <taxon>Neoptera</taxon>
        <taxon>Endopterygota</taxon>
        <taxon>Diptera</taxon>
        <taxon>Brachycera</taxon>
        <taxon>Muscomorpha</taxon>
        <taxon>Tephritoidea</taxon>
        <taxon>Tephritidae</taxon>
        <taxon>Ceratitis</taxon>
        <taxon>Ceratitis</taxon>
    </lineage>
</organism>
<dbReference type="AlphaFoldDB" id="A0A811U083"/>
<accession>A0A811U083</accession>
<comment type="caution">
    <text evidence="1">The sequence shown here is derived from an EMBL/GenBank/DDBJ whole genome shotgun (WGS) entry which is preliminary data.</text>
</comment>
<name>A0A811U083_CERCA</name>
<gene>
    <name evidence="1" type="ORF">CCAP1982_LOCUS1318</name>
</gene>